<evidence type="ECO:0000313" key="1">
    <source>
        <dbReference type="EMBL" id="ESA11355.1"/>
    </source>
</evidence>
<sequence length="143" mass="16304">MDGTFKTVPTSFKQLYTIHESVESSENSQIMPLVFSLISNFEKASINTVHIEIHVQAFGLASQYASDKNISLFVRYIPALAFLPCNNIPAAFDELRSNMPLNMLPEVNELLDWFEIYYIHKKVIHRLRNGNVVCSEPLFPPSL</sequence>
<protein>
    <submittedName>
        <fullName evidence="1">Uncharacterized protein</fullName>
    </submittedName>
</protein>
<dbReference type="STRING" id="747089.U9TTB5"/>
<dbReference type="AlphaFoldDB" id="U9TTB5"/>
<name>U9TTB5_RHIID</name>
<dbReference type="EMBL" id="KI286094">
    <property type="protein sequence ID" value="ESA11355.1"/>
    <property type="molecule type" value="Genomic_DNA"/>
</dbReference>
<organism evidence="1">
    <name type="scientific">Rhizophagus irregularis (strain DAOM 181602 / DAOM 197198 / MUCL 43194)</name>
    <name type="common">Arbuscular mycorrhizal fungus</name>
    <name type="synonym">Glomus intraradices</name>
    <dbReference type="NCBI Taxonomy" id="747089"/>
    <lineage>
        <taxon>Eukaryota</taxon>
        <taxon>Fungi</taxon>
        <taxon>Fungi incertae sedis</taxon>
        <taxon>Mucoromycota</taxon>
        <taxon>Glomeromycotina</taxon>
        <taxon>Glomeromycetes</taxon>
        <taxon>Glomerales</taxon>
        <taxon>Glomeraceae</taxon>
        <taxon>Rhizophagus</taxon>
    </lineage>
</organism>
<proteinExistence type="predicted"/>
<reference evidence="1" key="1">
    <citation type="submission" date="2013-07" db="EMBL/GenBank/DDBJ databases">
        <title>The genome of an arbuscular mycorrhizal fungus provides insights into the evolution of the oldest plant symbiosis.</title>
        <authorList>
            <consortium name="DOE Joint Genome Institute"/>
            <person name="Tisserant E."/>
            <person name="Malbreil M."/>
            <person name="Kuo A."/>
            <person name="Kohler A."/>
            <person name="Symeonidi A."/>
            <person name="Balestrini R."/>
            <person name="Charron P."/>
            <person name="Duensing N."/>
            <person name="Frei-dit-Frey N."/>
            <person name="Gianinazzi-Pearson V."/>
            <person name="Gilbert B."/>
            <person name="Handa Y."/>
            <person name="Hijri M."/>
            <person name="Kaul R."/>
            <person name="Kawaguchi M."/>
            <person name="Krajinski F."/>
            <person name="Lammers P."/>
            <person name="Lapierre D."/>
            <person name="Masclaux F.G."/>
            <person name="Murat C."/>
            <person name="Morin E."/>
            <person name="Ndikumana S."/>
            <person name="Pagni M."/>
            <person name="Petitpierre D."/>
            <person name="Requena N."/>
            <person name="Rosikiewicz P."/>
            <person name="Riley R."/>
            <person name="Saito K."/>
            <person name="San Clemente H."/>
            <person name="Shapiro H."/>
            <person name="van Tuinen D."/>
            <person name="Becard G."/>
            <person name="Bonfante P."/>
            <person name="Paszkowski U."/>
            <person name="Shachar-Hill Y."/>
            <person name="Young J.P."/>
            <person name="Sanders I.R."/>
            <person name="Henrissat B."/>
            <person name="Rensing S.A."/>
            <person name="Grigoriev I.V."/>
            <person name="Corradi N."/>
            <person name="Roux C."/>
            <person name="Martin F."/>
        </authorList>
    </citation>
    <scope>NUCLEOTIDE SEQUENCE</scope>
    <source>
        <strain evidence="1">DAOM 197198</strain>
    </source>
</reference>
<dbReference type="HOGENOM" id="CLU_1807235_0_0_1"/>
<accession>U9TTB5</accession>
<gene>
    <name evidence="1" type="ORF">GLOINDRAFT_28380</name>
</gene>